<comment type="caution">
    <text evidence="13">The sequence shown here is derived from an EMBL/GenBank/DDBJ whole genome shotgun (WGS) entry which is preliminary data.</text>
</comment>
<evidence type="ECO:0000259" key="12">
    <source>
        <dbReference type="PROSITE" id="PS51714"/>
    </source>
</evidence>
<dbReference type="EMBL" id="CAJFCJ010000009">
    <property type="protein sequence ID" value="CAD5118954.1"/>
    <property type="molecule type" value="Genomic_DNA"/>
</dbReference>
<keyword evidence="7" id="KW-0342">GTP-binding</keyword>
<comment type="similarity">
    <text evidence="10">Belongs to the TRAFAC class translation factor GTPase superfamily. Bms1-like GTPase family. BMS1 subfamily.</text>
</comment>
<keyword evidence="4" id="KW-0547">Nucleotide-binding</keyword>
<dbReference type="CDD" id="cd01882">
    <property type="entry name" value="BMS1"/>
    <property type="match status" value="1"/>
</dbReference>
<feature type="region of interest" description="Disordered" evidence="11">
    <location>
        <begin position="1"/>
        <end position="24"/>
    </location>
</feature>
<dbReference type="GO" id="GO:0005525">
    <property type="term" value="F:GTP binding"/>
    <property type="evidence" value="ECO:0007669"/>
    <property type="project" value="UniProtKB-KW"/>
</dbReference>
<dbReference type="GO" id="GO:0030686">
    <property type="term" value="C:90S preribosome"/>
    <property type="evidence" value="ECO:0007669"/>
    <property type="project" value="TreeGrafter"/>
</dbReference>
<dbReference type="InterPro" id="IPR039761">
    <property type="entry name" value="Bms1/Tsr1"/>
</dbReference>
<dbReference type="Gene3D" id="3.40.50.300">
    <property type="entry name" value="P-loop containing nucleotide triphosphate hydrolases"/>
    <property type="match status" value="1"/>
</dbReference>
<dbReference type="PROSITE" id="PS51714">
    <property type="entry name" value="G_BMS1"/>
    <property type="match status" value="1"/>
</dbReference>
<feature type="region of interest" description="Disordered" evidence="11">
    <location>
        <begin position="586"/>
        <end position="664"/>
    </location>
</feature>
<dbReference type="InterPro" id="IPR012948">
    <property type="entry name" value="AARP2CN"/>
</dbReference>
<dbReference type="SUPFAM" id="SSF52540">
    <property type="entry name" value="P-loop containing nucleoside triphosphate hydrolases"/>
    <property type="match status" value="1"/>
</dbReference>
<accession>A0A7I8VTA5</accession>
<dbReference type="InterPro" id="IPR030387">
    <property type="entry name" value="G_Bms1/Tsr1_dom"/>
</dbReference>
<gene>
    <name evidence="13" type="ORF">DGYR_LOCUS7255</name>
</gene>
<evidence type="ECO:0000256" key="5">
    <source>
        <dbReference type="ARBA" id="ARBA00022801"/>
    </source>
</evidence>
<dbReference type="GO" id="GO:0032040">
    <property type="term" value="C:small-subunit processome"/>
    <property type="evidence" value="ECO:0007669"/>
    <property type="project" value="UniProtKB-ARBA"/>
</dbReference>
<evidence type="ECO:0000313" key="13">
    <source>
        <dbReference type="EMBL" id="CAD5118954.1"/>
    </source>
</evidence>
<keyword evidence="14" id="KW-1185">Reference proteome</keyword>
<proteinExistence type="inferred from homology"/>
<dbReference type="SMART" id="SM01362">
    <property type="entry name" value="DUF663"/>
    <property type="match status" value="1"/>
</dbReference>
<feature type="region of interest" description="Disordered" evidence="11">
    <location>
        <begin position="389"/>
        <end position="481"/>
    </location>
</feature>
<evidence type="ECO:0000256" key="3">
    <source>
        <dbReference type="ARBA" id="ARBA00022553"/>
    </source>
</evidence>
<comment type="subcellular location">
    <subcellularLocation>
        <location evidence="1">Nucleus</location>
        <location evidence="1">Nucleolus</location>
    </subcellularLocation>
</comment>
<protein>
    <submittedName>
        <fullName evidence="13">DgyrCDS7625</fullName>
    </submittedName>
</protein>
<organism evidence="13 14">
    <name type="scientific">Dimorphilus gyrociliatus</name>
    <dbReference type="NCBI Taxonomy" id="2664684"/>
    <lineage>
        <taxon>Eukaryota</taxon>
        <taxon>Metazoa</taxon>
        <taxon>Spiralia</taxon>
        <taxon>Lophotrochozoa</taxon>
        <taxon>Annelida</taxon>
        <taxon>Polychaeta</taxon>
        <taxon>Polychaeta incertae sedis</taxon>
        <taxon>Dinophilidae</taxon>
        <taxon>Dimorphilus</taxon>
    </lineage>
</organism>
<dbReference type="GO" id="GO:0005524">
    <property type="term" value="F:ATP binding"/>
    <property type="evidence" value="ECO:0007669"/>
    <property type="project" value="UniProtKB-KW"/>
</dbReference>
<dbReference type="GO" id="GO:0005654">
    <property type="term" value="C:nucleoplasm"/>
    <property type="evidence" value="ECO:0007669"/>
    <property type="project" value="UniProtKB-ARBA"/>
</dbReference>
<dbReference type="InterPro" id="IPR007034">
    <property type="entry name" value="BMS1_TSR1_C"/>
</dbReference>
<dbReference type="GO" id="GO:0003924">
    <property type="term" value="F:GTPase activity"/>
    <property type="evidence" value="ECO:0007669"/>
    <property type="project" value="TreeGrafter"/>
</dbReference>
<dbReference type="Pfam" id="PF08142">
    <property type="entry name" value="AARP2CN"/>
    <property type="match status" value="1"/>
</dbReference>
<keyword evidence="6" id="KW-0067">ATP-binding</keyword>
<feature type="compositionally biased region" description="Basic and acidic residues" evidence="11">
    <location>
        <begin position="1"/>
        <end position="22"/>
    </location>
</feature>
<evidence type="ECO:0000256" key="4">
    <source>
        <dbReference type="ARBA" id="ARBA00022741"/>
    </source>
</evidence>
<evidence type="ECO:0000256" key="11">
    <source>
        <dbReference type="SAM" id="MobiDB-lite"/>
    </source>
</evidence>
<keyword evidence="8" id="KW-0539">Nucleus</keyword>
<evidence type="ECO:0000256" key="7">
    <source>
        <dbReference type="ARBA" id="ARBA00023134"/>
    </source>
</evidence>
<dbReference type="PANTHER" id="PTHR12858">
    <property type="entry name" value="RIBOSOME BIOGENESIS PROTEIN"/>
    <property type="match status" value="1"/>
</dbReference>
<evidence type="ECO:0000256" key="9">
    <source>
        <dbReference type="ARBA" id="ARBA00049117"/>
    </source>
</evidence>
<dbReference type="FunFam" id="3.40.50.300:FF:000105">
    <property type="entry name" value="BMS1 ribosome biogenesis factor"/>
    <property type="match status" value="1"/>
</dbReference>
<keyword evidence="5" id="KW-0378">Hydrolase</keyword>
<dbReference type="AlphaFoldDB" id="A0A7I8VTA5"/>
<name>A0A7I8VTA5_9ANNE</name>
<evidence type="ECO:0000256" key="1">
    <source>
        <dbReference type="ARBA" id="ARBA00004604"/>
    </source>
</evidence>
<feature type="region of interest" description="Disordered" evidence="11">
    <location>
        <begin position="1066"/>
        <end position="1087"/>
    </location>
</feature>
<dbReference type="Pfam" id="PF04950">
    <property type="entry name" value="RIBIOP_C"/>
    <property type="match status" value="1"/>
</dbReference>
<dbReference type="InterPro" id="IPR037875">
    <property type="entry name" value="Bms1_N"/>
</dbReference>
<feature type="domain" description="Bms1-type G" evidence="12">
    <location>
        <begin position="62"/>
        <end position="226"/>
    </location>
</feature>
<reference evidence="13 14" key="1">
    <citation type="submission" date="2020-08" db="EMBL/GenBank/DDBJ databases">
        <authorList>
            <person name="Hejnol A."/>
        </authorList>
    </citation>
    <scope>NUCLEOTIDE SEQUENCE [LARGE SCALE GENOMIC DNA]</scope>
</reference>
<keyword evidence="2" id="KW-0690">Ribosome biogenesis</keyword>
<evidence type="ECO:0000256" key="2">
    <source>
        <dbReference type="ARBA" id="ARBA00022517"/>
    </source>
</evidence>
<feature type="compositionally biased region" description="Acidic residues" evidence="11">
    <location>
        <begin position="591"/>
        <end position="608"/>
    </location>
</feature>
<dbReference type="InterPro" id="IPR027417">
    <property type="entry name" value="P-loop_NTPase"/>
</dbReference>
<sequence>MGSDKKKSKEAKDDSVSAEKRNPKAFSYQSINKVSRAVRRTLDVREKKHHIPVVDRTPVEPPPILVAVVGPPKVGKTTLIHSLIKNFVRQNLATVDGPITIVSGKKKRITFVECNNDINSMIDLAKICDLALLLIDASFGFEMEVFEFLNICQIHGFPKIMGVLTHLDHFKENKQLKKTKKRLKNRFWTEVYQGAKLFYLSGVVNGEYPKTEVHNLGRFISVMKFRPLQWRSNHPYILVDRMEDITDPEKTRKDEKIDRTVCLYGYVRGTHLKKNSFAHIPGCGDFSISDLTFLHDPCPLPEQEKKRSLDQKERLIYAPMAGVGGIVYDKDAVYIELGGSHSHKKEADSKPKNELMEQLAKTQFTLKEKMEQTGLQMFRESEPINSASLIDEYSRESKKTTGINGTKMIKKGKKENKISDDDEDDDDNDSDEEDDQLMSNSENDESSNDTEDDDNDQIMSDSENENSTDNDESSEELGHLKWKENLKEKAAASFLKRRNITDNLKDIVYGNQNYEVLKEKEEVGDLFTVTRKINTAPSDLNATDINGRESSKFFNSDISIMKFEELKDSIRDCFVTGKWADNEDAEKLLQDDDDDDDDSEYGDFEDLETGERFSGGKKRKHSESEDSEEDEKEGSDTNDKEEKEEEETVAITPAEARAKKVQEKREAKKRRMKELFDAEYDAAQGSEKGTFFDDLKSELEQQAQLNRTEFENLPEHERTEYEGFRPGLYVRAQIDGLPCEFVNNFDPSYPVIVGGLLSMEQNIGFVQVRLKKHRWYKKILKTRDPLIISLGWRRFQTIPLYTLQDHNMRNRLLKYTPEHLHCHASFWGPVTPQGTGLLAVQSISERKADFRIAATGTVSELDKSMSIVKKLKLTGTPFKVYKKTAFIEGMFNSSLEVAKFEGAALRSVSGLRGQIKKAVNTPAGAFRATFEDQIKLSDIVFVRSWFPVEPPHFYNPVTTLLLSSEERNQWRGMKTVGELKRERRIQGTPNEDSLYKPIHRRERVQKPVVIPKALQKNLPFKDKPKTEKKVKDRVATKRVAVVREARERKVSKLMTQLKAIHDAKLEKRKAQMKERVTSHKKQLEKIEERKLKKTKEVKKKIYRALGQQEKKQNKFKDD</sequence>
<evidence type="ECO:0000256" key="6">
    <source>
        <dbReference type="ARBA" id="ARBA00022840"/>
    </source>
</evidence>
<dbReference type="PANTHER" id="PTHR12858:SF2">
    <property type="entry name" value="RIBOSOME BIOGENESIS PROTEIN BMS1 HOMOLOG"/>
    <property type="match status" value="1"/>
</dbReference>
<dbReference type="Proteomes" id="UP000549394">
    <property type="component" value="Unassembled WGS sequence"/>
</dbReference>
<feature type="compositionally biased region" description="Acidic residues" evidence="11">
    <location>
        <begin position="420"/>
        <end position="475"/>
    </location>
</feature>
<evidence type="ECO:0000256" key="10">
    <source>
        <dbReference type="ARBA" id="ARBA00061391"/>
    </source>
</evidence>
<dbReference type="GO" id="GO:0034511">
    <property type="term" value="F:U3 snoRNA binding"/>
    <property type="evidence" value="ECO:0007669"/>
    <property type="project" value="TreeGrafter"/>
</dbReference>
<keyword evidence="3" id="KW-0597">Phosphoprotein</keyword>
<dbReference type="SMART" id="SM00785">
    <property type="entry name" value="AARP2CN"/>
    <property type="match status" value="1"/>
</dbReference>
<evidence type="ECO:0000256" key="8">
    <source>
        <dbReference type="ARBA" id="ARBA00023242"/>
    </source>
</evidence>
<dbReference type="OrthoDB" id="10260897at2759"/>
<dbReference type="GO" id="GO:0000479">
    <property type="term" value="P:endonucleolytic cleavage of tricistronic rRNA transcript (SSU-rRNA, 5.8S rRNA, LSU-rRNA)"/>
    <property type="evidence" value="ECO:0007669"/>
    <property type="project" value="TreeGrafter"/>
</dbReference>
<comment type="catalytic activity">
    <reaction evidence="9">
        <text>GTP + H2O = GDP + phosphate + H(+)</text>
        <dbReference type="Rhea" id="RHEA:19669"/>
        <dbReference type="ChEBI" id="CHEBI:15377"/>
        <dbReference type="ChEBI" id="CHEBI:15378"/>
        <dbReference type="ChEBI" id="CHEBI:37565"/>
        <dbReference type="ChEBI" id="CHEBI:43474"/>
        <dbReference type="ChEBI" id="CHEBI:58189"/>
    </reaction>
    <physiologicalReaction direction="left-to-right" evidence="9">
        <dbReference type="Rhea" id="RHEA:19670"/>
    </physiologicalReaction>
</comment>
<evidence type="ECO:0000313" key="14">
    <source>
        <dbReference type="Proteomes" id="UP000549394"/>
    </source>
</evidence>
<dbReference type="GO" id="GO:0000462">
    <property type="term" value="P:maturation of SSU-rRNA from tricistronic rRNA transcript (SSU-rRNA, 5.8S rRNA, LSU-rRNA)"/>
    <property type="evidence" value="ECO:0007669"/>
    <property type="project" value="TreeGrafter"/>
</dbReference>